<name>A0A7Y0KB33_9BACI</name>
<gene>
    <name evidence="12" type="ORF">HHU08_15820</name>
</gene>
<dbReference type="Proteomes" id="UP000588491">
    <property type="component" value="Unassembled WGS sequence"/>
</dbReference>
<evidence type="ECO:0000256" key="10">
    <source>
        <dbReference type="SAM" id="Phobius"/>
    </source>
</evidence>
<dbReference type="GO" id="GO:0006508">
    <property type="term" value="P:proteolysis"/>
    <property type="evidence" value="ECO:0007669"/>
    <property type="project" value="UniProtKB-KW"/>
</dbReference>
<dbReference type="RefSeq" id="WP_169188831.1">
    <property type="nucleotide sequence ID" value="NZ_JABBPK010000001.1"/>
</dbReference>
<comment type="subcellular location">
    <subcellularLocation>
        <location evidence="1">Membrane</location>
        <topology evidence="1">Multi-pass membrane protein</topology>
    </subcellularLocation>
</comment>
<dbReference type="GO" id="GO:0016020">
    <property type="term" value="C:membrane"/>
    <property type="evidence" value="ECO:0007669"/>
    <property type="project" value="UniProtKB-SubCell"/>
</dbReference>
<keyword evidence="8 10" id="KW-0472">Membrane</keyword>
<dbReference type="Pfam" id="PF13181">
    <property type="entry name" value="TPR_8"/>
    <property type="match status" value="1"/>
</dbReference>
<evidence type="ECO:0000256" key="3">
    <source>
        <dbReference type="ARBA" id="ARBA00022692"/>
    </source>
</evidence>
<dbReference type="InterPro" id="IPR035952">
    <property type="entry name" value="Rhomboid-like_sf"/>
</dbReference>
<feature type="transmembrane region" description="Helical" evidence="10">
    <location>
        <begin position="263"/>
        <end position="281"/>
    </location>
</feature>
<evidence type="ECO:0000313" key="12">
    <source>
        <dbReference type="EMBL" id="NMO78450.1"/>
    </source>
</evidence>
<feature type="repeat" description="TPR" evidence="9">
    <location>
        <begin position="460"/>
        <end position="493"/>
    </location>
</feature>
<dbReference type="SUPFAM" id="SSF48452">
    <property type="entry name" value="TPR-like"/>
    <property type="match status" value="1"/>
</dbReference>
<keyword evidence="3 10" id="KW-0812">Transmembrane</keyword>
<organism evidence="12 13">
    <name type="scientific">Niallia alba</name>
    <dbReference type="NCBI Taxonomy" id="2729105"/>
    <lineage>
        <taxon>Bacteria</taxon>
        <taxon>Bacillati</taxon>
        <taxon>Bacillota</taxon>
        <taxon>Bacilli</taxon>
        <taxon>Bacillales</taxon>
        <taxon>Bacillaceae</taxon>
        <taxon>Niallia</taxon>
    </lineage>
</organism>
<evidence type="ECO:0000256" key="5">
    <source>
        <dbReference type="ARBA" id="ARBA00022801"/>
    </source>
</evidence>
<feature type="repeat" description="TPR" evidence="9">
    <location>
        <begin position="426"/>
        <end position="459"/>
    </location>
</feature>
<dbReference type="PANTHER" id="PTHR43731">
    <property type="entry name" value="RHOMBOID PROTEASE"/>
    <property type="match status" value="1"/>
</dbReference>
<reference evidence="12 13" key="1">
    <citation type="submission" date="2020-04" db="EMBL/GenBank/DDBJ databases">
        <title>Bacillus sp. UniB3 isolated from commercial digestive syrup.</title>
        <authorList>
            <person name="Thorat V."/>
            <person name="Kirdat K."/>
            <person name="Tiwarekar B."/>
            <person name="Yadav A."/>
        </authorList>
    </citation>
    <scope>NUCLEOTIDE SEQUENCE [LARGE SCALE GENOMIC DNA]</scope>
    <source>
        <strain evidence="12 13">UniB3</strain>
    </source>
</reference>
<dbReference type="GO" id="GO:0004252">
    <property type="term" value="F:serine-type endopeptidase activity"/>
    <property type="evidence" value="ECO:0007669"/>
    <property type="project" value="InterPro"/>
</dbReference>
<dbReference type="InterPro" id="IPR022764">
    <property type="entry name" value="Peptidase_S54_rhomboid_dom"/>
</dbReference>
<keyword evidence="4" id="KW-0677">Repeat</keyword>
<dbReference type="Pfam" id="PF01694">
    <property type="entry name" value="Rhomboid"/>
    <property type="match status" value="1"/>
</dbReference>
<feature type="transmembrane region" description="Helical" evidence="10">
    <location>
        <begin position="310"/>
        <end position="333"/>
    </location>
</feature>
<dbReference type="SUPFAM" id="SSF144091">
    <property type="entry name" value="Rhomboid-like"/>
    <property type="match status" value="1"/>
</dbReference>
<protein>
    <submittedName>
        <fullName evidence="12">Rhomboid family intramembrane serine protease</fullName>
    </submittedName>
</protein>
<accession>A0A7Y0KB33</accession>
<evidence type="ECO:0000256" key="7">
    <source>
        <dbReference type="ARBA" id="ARBA00022989"/>
    </source>
</evidence>
<dbReference type="Pfam" id="PF07719">
    <property type="entry name" value="TPR_2"/>
    <property type="match status" value="1"/>
</dbReference>
<comment type="similarity">
    <text evidence="2">Belongs to the peptidase S54 family.</text>
</comment>
<evidence type="ECO:0000313" key="13">
    <source>
        <dbReference type="Proteomes" id="UP000588491"/>
    </source>
</evidence>
<keyword evidence="5" id="KW-0378">Hydrolase</keyword>
<feature type="transmembrane region" description="Helical" evidence="10">
    <location>
        <begin position="231"/>
        <end position="251"/>
    </location>
</feature>
<dbReference type="Gene3D" id="1.25.40.10">
    <property type="entry name" value="Tetratricopeptide repeat domain"/>
    <property type="match status" value="1"/>
</dbReference>
<feature type="transmembrane region" description="Helical" evidence="10">
    <location>
        <begin position="369"/>
        <end position="390"/>
    </location>
</feature>
<keyword evidence="12" id="KW-0645">Protease</keyword>
<feature type="transmembrane region" description="Helical" evidence="10">
    <location>
        <begin position="339"/>
        <end position="357"/>
    </location>
</feature>
<dbReference type="AlphaFoldDB" id="A0A7Y0KB33"/>
<feature type="transmembrane region" description="Helical" evidence="10">
    <location>
        <begin position="180"/>
        <end position="196"/>
    </location>
</feature>
<keyword evidence="13" id="KW-1185">Reference proteome</keyword>
<feature type="domain" description="Peptidase S54 rhomboid" evidence="11">
    <location>
        <begin position="222"/>
        <end position="356"/>
    </location>
</feature>
<keyword evidence="7 10" id="KW-1133">Transmembrane helix</keyword>
<feature type="transmembrane region" description="Helical" evidence="10">
    <location>
        <begin position="287"/>
        <end position="305"/>
    </location>
</feature>
<keyword evidence="6 9" id="KW-0802">TPR repeat</keyword>
<comment type="caution">
    <text evidence="12">The sequence shown here is derived from an EMBL/GenBank/DDBJ whole genome shotgun (WGS) entry which is preliminary data.</text>
</comment>
<evidence type="ECO:0000256" key="4">
    <source>
        <dbReference type="ARBA" id="ARBA00022737"/>
    </source>
</evidence>
<dbReference type="PROSITE" id="PS50005">
    <property type="entry name" value="TPR"/>
    <property type="match status" value="2"/>
</dbReference>
<evidence type="ECO:0000259" key="11">
    <source>
        <dbReference type="Pfam" id="PF01694"/>
    </source>
</evidence>
<evidence type="ECO:0000256" key="9">
    <source>
        <dbReference type="PROSITE-ProRule" id="PRU00339"/>
    </source>
</evidence>
<dbReference type="InterPro" id="IPR019734">
    <property type="entry name" value="TPR_rpt"/>
</dbReference>
<dbReference type="SMART" id="SM00028">
    <property type="entry name" value="TPR"/>
    <property type="match status" value="2"/>
</dbReference>
<dbReference type="PANTHER" id="PTHR43731:SF14">
    <property type="entry name" value="PRESENILIN-ASSOCIATED RHOMBOID-LIKE PROTEIN, MITOCHONDRIAL"/>
    <property type="match status" value="1"/>
</dbReference>
<evidence type="ECO:0000256" key="8">
    <source>
        <dbReference type="ARBA" id="ARBA00023136"/>
    </source>
</evidence>
<evidence type="ECO:0000256" key="1">
    <source>
        <dbReference type="ARBA" id="ARBA00004141"/>
    </source>
</evidence>
<sequence>MEIEQYKYWRLVDFLVTECQYKIIYLSEDQQEIWLEEQSGAIKYPVIRLFRIDLDWSNWLSRDMERTSLNAERIRRTLRNRSLKVESMYITAFPPVDSFAHLIDKPFISADKKVEIKTVLLDRSIEEWELAGHTIADLNVVPDTEEERNAQIETYKEDVFTHIKQNEQEERQLFHFGKPFISYLFIAIQIIMFFLMEGSGGSTNSETLINWGAKVNYLIADGEWWRLITPIFLHIGILHLLMNSIALYYVGPLIERIFGNSRFLFIYLFAGFSGVFASYLLSPSLSAGASGAIFGCFGALLYFAWQFPKLFFRVMGWNVIIIIIINLIFGFTIQGIDNAGHIGGLVGGFLATAIVHFPKKKSWKIQLSALVMTLLLIGIGISYTASTAVLHRVDKSALNLVNNYINDEKYAQAEEVLNKVEFKNNENYYFLLSYIQLKNKEFAKAEENLQKTIALNPQFHEAYYNLAVVSLYNEDLTKAREYIQTAIELDENNLKYLRLWDKIKE</sequence>
<evidence type="ECO:0000256" key="6">
    <source>
        <dbReference type="ARBA" id="ARBA00022803"/>
    </source>
</evidence>
<proteinExistence type="inferred from homology"/>
<dbReference type="InterPro" id="IPR011990">
    <property type="entry name" value="TPR-like_helical_dom_sf"/>
</dbReference>
<dbReference type="EMBL" id="JABBPK010000001">
    <property type="protein sequence ID" value="NMO78450.1"/>
    <property type="molecule type" value="Genomic_DNA"/>
</dbReference>
<dbReference type="InterPro" id="IPR050925">
    <property type="entry name" value="Rhomboid_protease_S54"/>
</dbReference>
<evidence type="ECO:0000256" key="2">
    <source>
        <dbReference type="ARBA" id="ARBA00009045"/>
    </source>
</evidence>
<dbReference type="InterPro" id="IPR013105">
    <property type="entry name" value="TPR_2"/>
</dbReference>
<dbReference type="Gene3D" id="1.20.1540.10">
    <property type="entry name" value="Rhomboid-like"/>
    <property type="match status" value="1"/>
</dbReference>